<keyword evidence="7" id="KW-1185">Reference proteome</keyword>
<dbReference type="SUPFAM" id="SSF53613">
    <property type="entry name" value="Ribokinase-like"/>
    <property type="match status" value="1"/>
</dbReference>
<comment type="caution">
    <text evidence="6">The sequence shown here is derived from an EMBL/GenBank/DDBJ whole genome shotgun (WGS) entry which is preliminary data.</text>
</comment>
<evidence type="ECO:0000256" key="1">
    <source>
        <dbReference type="ARBA" id="ARBA00010688"/>
    </source>
</evidence>
<protein>
    <submittedName>
        <fullName evidence="6">Sugar kinase</fullName>
    </submittedName>
</protein>
<dbReference type="Proteomes" id="UP000094795">
    <property type="component" value="Unassembled WGS sequence"/>
</dbReference>
<gene>
    <name evidence="6" type="ORF">AWJ14_15725</name>
</gene>
<dbReference type="InterPro" id="IPR002173">
    <property type="entry name" value="Carboh/pur_kinase_PfkB_CS"/>
</dbReference>
<organism evidence="6 7">
    <name type="scientific">Hoeflea olei</name>
    <dbReference type="NCBI Taxonomy" id="1480615"/>
    <lineage>
        <taxon>Bacteria</taxon>
        <taxon>Pseudomonadati</taxon>
        <taxon>Pseudomonadota</taxon>
        <taxon>Alphaproteobacteria</taxon>
        <taxon>Hyphomicrobiales</taxon>
        <taxon>Rhizobiaceae</taxon>
        <taxon>Hoeflea</taxon>
    </lineage>
</organism>
<name>A0A1C1YX74_9HYPH</name>
<dbReference type="PROSITE" id="PS00584">
    <property type="entry name" value="PFKB_KINASES_2"/>
    <property type="match status" value="1"/>
</dbReference>
<evidence type="ECO:0000313" key="6">
    <source>
        <dbReference type="EMBL" id="OCW58098.1"/>
    </source>
</evidence>
<dbReference type="InterPro" id="IPR011611">
    <property type="entry name" value="PfkB_dom"/>
</dbReference>
<comment type="similarity">
    <text evidence="1 4">Belongs to the carbohydrate kinase PfkB family.</text>
</comment>
<sequence length="301" mass="31816">MAKIVTAGVAVVDFVYFLDEMPRLAEKYRARDAAITGGGGAANAAVAVARLGGTALLASRLGDEQVADMIMAGLAEEGVDCSLVRRFAGCRSSFSSVFIDQAGERQIVNFRDPALPMNSDWLEAALPDDFDAALADTRWPDGAEALMRAARDRGLPGVLDAEAPTREAEAALRLASHIAFSAQGLRDWAGHSDLVRALADIAAETGVFVCVTDGENGVRWRHGGDQGSEPAYRITPVDTLGAGDIWHGAFALRLGEGAEPPEAIRFANAVAAIKCTRSDGRAGYPTRAETESFIKEAHPCS</sequence>
<evidence type="ECO:0000313" key="7">
    <source>
        <dbReference type="Proteomes" id="UP000094795"/>
    </source>
</evidence>
<accession>A0A1C1YX74</accession>
<keyword evidence="3 4" id="KW-0418">Kinase</keyword>
<proteinExistence type="inferred from homology"/>
<feature type="domain" description="Carbohydrate kinase PfkB" evidence="5">
    <location>
        <begin position="1"/>
        <end position="286"/>
    </location>
</feature>
<dbReference type="Gene3D" id="3.40.1190.20">
    <property type="match status" value="1"/>
</dbReference>
<evidence type="ECO:0000256" key="3">
    <source>
        <dbReference type="ARBA" id="ARBA00022777"/>
    </source>
</evidence>
<dbReference type="PANTHER" id="PTHR42774:SF3">
    <property type="entry name" value="KETOHEXOKINASE"/>
    <property type="match status" value="1"/>
</dbReference>
<dbReference type="InterPro" id="IPR002139">
    <property type="entry name" value="Ribo/fructo_kinase"/>
</dbReference>
<keyword evidence="2 4" id="KW-0808">Transferase</keyword>
<dbReference type="Pfam" id="PF00294">
    <property type="entry name" value="PfkB"/>
    <property type="match status" value="1"/>
</dbReference>
<dbReference type="PRINTS" id="PR00990">
    <property type="entry name" value="RIBOKINASE"/>
</dbReference>
<dbReference type="InterPro" id="IPR052562">
    <property type="entry name" value="Ketohexokinase-related"/>
</dbReference>
<dbReference type="GO" id="GO:0016301">
    <property type="term" value="F:kinase activity"/>
    <property type="evidence" value="ECO:0007669"/>
    <property type="project" value="UniProtKB-KW"/>
</dbReference>
<reference evidence="6 7" key="1">
    <citation type="submission" date="2015-12" db="EMBL/GenBank/DDBJ databases">
        <authorList>
            <person name="Shamseldin A."/>
            <person name="Moawad H."/>
            <person name="Abd El-Rahim W.M."/>
            <person name="Sadowsky M.J."/>
        </authorList>
    </citation>
    <scope>NUCLEOTIDE SEQUENCE [LARGE SCALE GENOMIC DNA]</scope>
    <source>
        <strain evidence="6 7">JC234</strain>
    </source>
</reference>
<evidence type="ECO:0000259" key="5">
    <source>
        <dbReference type="Pfam" id="PF00294"/>
    </source>
</evidence>
<dbReference type="RefSeq" id="WP_066177220.1">
    <property type="nucleotide sequence ID" value="NZ_LQZT01000010.1"/>
</dbReference>
<dbReference type="InterPro" id="IPR029056">
    <property type="entry name" value="Ribokinase-like"/>
</dbReference>
<dbReference type="EMBL" id="LQZT01000010">
    <property type="protein sequence ID" value="OCW58098.1"/>
    <property type="molecule type" value="Genomic_DNA"/>
</dbReference>
<evidence type="ECO:0000256" key="4">
    <source>
        <dbReference type="RuleBase" id="RU003704"/>
    </source>
</evidence>
<evidence type="ECO:0000256" key="2">
    <source>
        <dbReference type="ARBA" id="ARBA00022679"/>
    </source>
</evidence>
<dbReference type="PANTHER" id="PTHR42774">
    <property type="entry name" value="PHOSPHOTRANSFERASE SYSTEM TRANSPORT PROTEIN"/>
    <property type="match status" value="1"/>
</dbReference>
<dbReference type="OrthoDB" id="9795789at2"/>
<dbReference type="AlphaFoldDB" id="A0A1C1YX74"/>
<dbReference type="STRING" id="1480615.AWJ14_15725"/>